<evidence type="ECO:0000313" key="3">
    <source>
        <dbReference type="EMBL" id="MCT7968794.1"/>
    </source>
</evidence>
<evidence type="ECO:0000256" key="2">
    <source>
        <dbReference type="SAM" id="Phobius"/>
    </source>
</evidence>
<reference evidence="3 4" key="1">
    <citation type="journal article" date="2022" name="Front. Microbiol.">
        <title>High genomic differentiation and limited gene flow indicate recent cryptic speciation within the genus Laspinema (cyanobacteria).</title>
        <authorList>
            <person name="Stanojkovic A."/>
            <person name="Skoupy S."/>
            <person name="Skaloud P."/>
            <person name="Dvorak P."/>
        </authorList>
    </citation>
    <scope>NUCLEOTIDE SEQUENCE [LARGE SCALE GENOMIC DNA]</scope>
    <source>
        <strain evidence="3 4">D2a</strain>
    </source>
</reference>
<proteinExistence type="predicted"/>
<comment type="caution">
    <text evidence="3">The sequence shown here is derived from an EMBL/GenBank/DDBJ whole genome shotgun (WGS) entry which is preliminary data.</text>
</comment>
<dbReference type="InterPro" id="IPR021855">
    <property type="entry name" value="PAM68-like"/>
</dbReference>
<sequence length="155" mass="17082">MSQEPQRNRLPFEPKRKKPAKNNSTPKASESPESGKPKDTARRPISKEDRAIPEVVSQRMVSRMAILCGVPTALGMFTFIASYFVISGDLFPLPNFAVVLVSMGCFGLGVIGLTYGVLSASWDEEIPGSLLGWQEFTTNFGRMNAARREAKQKSQ</sequence>
<feature type="compositionally biased region" description="Basic and acidic residues" evidence="1">
    <location>
        <begin position="1"/>
        <end position="14"/>
    </location>
</feature>
<keyword evidence="2" id="KW-1133">Transmembrane helix</keyword>
<organism evidence="3 4">
    <name type="scientific">Laspinema palackyanum D2a</name>
    <dbReference type="NCBI Taxonomy" id="2953684"/>
    <lineage>
        <taxon>Bacteria</taxon>
        <taxon>Bacillati</taxon>
        <taxon>Cyanobacteriota</taxon>
        <taxon>Cyanophyceae</taxon>
        <taxon>Oscillatoriophycideae</taxon>
        <taxon>Oscillatoriales</taxon>
        <taxon>Laspinemataceae</taxon>
        <taxon>Laspinema</taxon>
        <taxon>Laspinema palackyanum</taxon>
    </lineage>
</organism>
<dbReference type="RefSeq" id="WP_368008285.1">
    <property type="nucleotide sequence ID" value="NZ_JAMXFF010000037.1"/>
</dbReference>
<keyword evidence="4" id="KW-1185">Reference proteome</keyword>
<protein>
    <submittedName>
        <fullName evidence="3">PAM68 family protein</fullName>
    </submittedName>
</protein>
<dbReference type="PANTHER" id="PTHR34575:SF1">
    <property type="entry name" value="PROTEIN PAM68, CHLOROPLASTIC"/>
    <property type="match status" value="1"/>
</dbReference>
<dbReference type="PANTHER" id="PTHR34575">
    <property type="entry name" value="PROTEIN PAM68, CHLOROPLASTIC"/>
    <property type="match status" value="1"/>
</dbReference>
<evidence type="ECO:0000313" key="4">
    <source>
        <dbReference type="Proteomes" id="UP001525890"/>
    </source>
</evidence>
<accession>A0ABT2MVL4</accession>
<evidence type="ECO:0000256" key="1">
    <source>
        <dbReference type="SAM" id="MobiDB-lite"/>
    </source>
</evidence>
<name>A0ABT2MVL4_9CYAN</name>
<feature type="transmembrane region" description="Helical" evidence="2">
    <location>
        <begin position="64"/>
        <end position="86"/>
    </location>
</feature>
<feature type="compositionally biased region" description="Polar residues" evidence="1">
    <location>
        <begin position="21"/>
        <end position="32"/>
    </location>
</feature>
<dbReference type="Proteomes" id="UP001525890">
    <property type="component" value="Unassembled WGS sequence"/>
</dbReference>
<keyword evidence="2" id="KW-0812">Transmembrane</keyword>
<gene>
    <name evidence="3" type="ORF">NG799_21015</name>
</gene>
<feature type="transmembrane region" description="Helical" evidence="2">
    <location>
        <begin position="98"/>
        <end position="118"/>
    </location>
</feature>
<dbReference type="EMBL" id="JAMXFF010000037">
    <property type="protein sequence ID" value="MCT7968794.1"/>
    <property type="molecule type" value="Genomic_DNA"/>
</dbReference>
<dbReference type="Pfam" id="PF11947">
    <property type="entry name" value="DUF3464"/>
    <property type="match status" value="1"/>
</dbReference>
<feature type="compositionally biased region" description="Basic and acidic residues" evidence="1">
    <location>
        <begin position="33"/>
        <end position="49"/>
    </location>
</feature>
<feature type="region of interest" description="Disordered" evidence="1">
    <location>
        <begin position="1"/>
        <end position="49"/>
    </location>
</feature>
<keyword evidence="2" id="KW-0472">Membrane</keyword>